<dbReference type="EMBL" id="JAFMPP010000003">
    <property type="protein sequence ID" value="MBO0662060.1"/>
    <property type="molecule type" value="Genomic_DNA"/>
</dbReference>
<evidence type="ECO:0000256" key="7">
    <source>
        <dbReference type="PROSITE-ProRule" id="PRU01373"/>
    </source>
</evidence>
<keyword evidence="3" id="KW-0808">Transferase</keyword>
<keyword evidence="12" id="KW-1185">Reference proteome</keyword>
<dbReference type="Pfam" id="PF03734">
    <property type="entry name" value="YkuD"/>
    <property type="match status" value="1"/>
</dbReference>
<evidence type="ECO:0000256" key="2">
    <source>
        <dbReference type="ARBA" id="ARBA00005992"/>
    </source>
</evidence>
<reference evidence="11" key="1">
    <citation type="submission" date="2021-03" db="EMBL/GenBank/DDBJ databases">
        <title>Whole genome sequence of Jiella sp. CQZ9-1.</title>
        <authorList>
            <person name="Tuo L."/>
        </authorList>
    </citation>
    <scope>NUCLEOTIDE SEQUENCE</scope>
    <source>
        <strain evidence="11">CQZ9-1</strain>
    </source>
</reference>
<evidence type="ECO:0000256" key="4">
    <source>
        <dbReference type="ARBA" id="ARBA00022960"/>
    </source>
</evidence>
<gene>
    <name evidence="11" type="ORF">J1C48_05700</name>
</gene>
<dbReference type="GO" id="GO:0004180">
    <property type="term" value="F:carboxypeptidase activity"/>
    <property type="evidence" value="ECO:0007669"/>
    <property type="project" value="UniProtKB-ARBA"/>
</dbReference>
<feature type="compositionally biased region" description="Basic and acidic residues" evidence="8">
    <location>
        <begin position="303"/>
        <end position="314"/>
    </location>
</feature>
<evidence type="ECO:0000313" key="12">
    <source>
        <dbReference type="Proteomes" id="UP000664122"/>
    </source>
</evidence>
<evidence type="ECO:0000256" key="8">
    <source>
        <dbReference type="SAM" id="MobiDB-lite"/>
    </source>
</evidence>
<feature type="active site" description="Proton donor/acceptor" evidence="7">
    <location>
        <position position="145"/>
    </location>
</feature>
<dbReference type="GO" id="GO:0008360">
    <property type="term" value="P:regulation of cell shape"/>
    <property type="evidence" value="ECO:0007669"/>
    <property type="project" value="UniProtKB-UniRule"/>
</dbReference>
<keyword evidence="4 7" id="KW-0133">Cell shape</keyword>
<comment type="pathway">
    <text evidence="1 7">Cell wall biogenesis; peptidoglycan biosynthesis.</text>
</comment>
<dbReference type="PANTHER" id="PTHR36699:SF1">
    <property type="entry name" value="L,D-TRANSPEPTIDASE YAFK-RELATED"/>
    <property type="match status" value="1"/>
</dbReference>
<evidence type="ECO:0000256" key="5">
    <source>
        <dbReference type="ARBA" id="ARBA00022984"/>
    </source>
</evidence>
<dbReference type="GO" id="GO:0071555">
    <property type="term" value="P:cell wall organization"/>
    <property type="evidence" value="ECO:0007669"/>
    <property type="project" value="UniProtKB-UniRule"/>
</dbReference>
<protein>
    <submittedName>
        <fullName evidence="11">Murein L,D-transpeptidase</fullName>
    </submittedName>
</protein>
<feature type="domain" description="L,D-TPase catalytic" evidence="10">
    <location>
        <begin position="53"/>
        <end position="184"/>
    </location>
</feature>
<evidence type="ECO:0000256" key="9">
    <source>
        <dbReference type="SAM" id="SignalP"/>
    </source>
</evidence>
<dbReference type="PANTHER" id="PTHR36699">
    <property type="entry name" value="LD-TRANSPEPTIDASE"/>
    <property type="match status" value="1"/>
</dbReference>
<dbReference type="SUPFAM" id="SSF141523">
    <property type="entry name" value="L,D-transpeptidase catalytic domain-like"/>
    <property type="match status" value="1"/>
</dbReference>
<organism evidence="11 12">
    <name type="scientific">Jiella flava</name>
    <dbReference type="NCBI Taxonomy" id="2816857"/>
    <lineage>
        <taxon>Bacteria</taxon>
        <taxon>Pseudomonadati</taxon>
        <taxon>Pseudomonadota</taxon>
        <taxon>Alphaproteobacteria</taxon>
        <taxon>Hyphomicrobiales</taxon>
        <taxon>Aurantimonadaceae</taxon>
        <taxon>Jiella</taxon>
    </lineage>
</organism>
<dbReference type="GO" id="GO:0009252">
    <property type="term" value="P:peptidoglycan biosynthetic process"/>
    <property type="evidence" value="ECO:0007669"/>
    <property type="project" value="UniProtKB-KW"/>
</dbReference>
<dbReference type="PROSITE" id="PS52029">
    <property type="entry name" value="LD_TPASE"/>
    <property type="match status" value="1"/>
</dbReference>
<evidence type="ECO:0000256" key="3">
    <source>
        <dbReference type="ARBA" id="ARBA00022679"/>
    </source>
</evidence>
<comment type="similarity">
    <text evidence="2">Belongs to the YkuD family.</text>
</comment>
<dbReference type="Proteomes" id="UP000664122">
    <property type="component" value="Unassembled WGS sequence"/>
</dbReference>
<evidence type="ECO:0000256" key="1">
    <source>
        <dbReference type="ARBA" id="ARBA00004752"/>
    </source>
</evidence>
<dbReference type="PROSITE" id="PS51257">
    <property type="entry name" value="PROKAR_LIPOPROTEIN"/>
    <property type="match status" value="1"/>
</dbReference>
<feature type="region of interest" description="Disordered" evidence="8">
    <location>
        <begin position="299"/>
        <end position="329"/>
    </location>
</feature>
<evidence type="ECO:0000256" key="6">
    <source>
        <dbReference type="ARBA" id="ARBA00023316"/>
    </source>
</evidence>
<keyword evidence="9" id="KW-0732">Signal</keyword>
<feature type="active site" description="Nucleophile" evidence="7">
    <location>
        <position position="153"/>
    </location>
</feature>
<proteinExistence type="inferred from homology"/>
<sequence>MFVRRIVTAVALATALMTVSACKYEDMVPENAPLPAELVRAINANHMGINSPILVRLYKEESDLEIWKQKTDGTYGLLKSYKICAWSGKLGPKTREGDRQAPEGFYTVTPAQLNPNSKYHLAINIGYPNLYDRANGRTGDALMIHGSCNSSGCYAMDDAQVQEIYALARHSFDGGQRAFQIQAYPFRMTPKNMARHKNSDHYAFWQMLKKGSDYFDVTKRPPNVGVCNRSYVFDQDTKTLANLSPTGPCPQIEMAPQVAAKQQQDEVKTEEIAANMAPSEFATSSTFTYRTGEPITAEAYAQEQHRREGFDRTGKRVGGSSGSIFSLFE</sequence>
<dbReference type="GO" id="GO:0016740">
    <property type="term" value="F:transferase activity"/>
    <property type="evidence" value="ECO:0007669"/>
    <property type="project" value="UniProtKB-KW"/>
</dbReference>
<keyword evidence="5 7" id="KW-0573">Peptidoglycan synthesis</keyword>
<dbReference type="CDD" id="cd16913">
    <property type="entry name" value="YkuD_like"/>
    <property type="match status" value="1"/>
</dbReference>
<keyword evidence="6 7" id="KW-0961">Cell wall biogenesis/degradation</keyword>
<name>A0A939JTF2_9HYPH</name>
<evidence type="ECO:0000259" key="10">
    <source>
        <dbReference type="PROSITE" id="PS52029"/>
    </source>
</evidence>
<feature type="signal peptide" evidence="9">
    <location>
        <begin position="1"/>
        <end position="23"/>
    </location>
</feature>
<dbReference type="InterPro" id="IPR038063">
    <property type="entry name" value="Transpep_catalytic_dom"/>
</dbReference>
<accession>A0A939JTF2</accession>
<dbReference type="AlphaFoldDB" id="A0A939JTF2"/>
<dbReference type="InterPro" id="IPR005490">
    <property type="entry name" value="LD_TPept_cat_dom"/>
</dbReference>
<evidence type="ECO:0000313" key="11">
    <source>
        <dbReference type="EMBL" id="MBO0662060.1"/>
    </source>
</evidence>
<comment type="caution">
    <text evidence="11">The sequence shown here is derived from an EMBL/GenBank/DDBJ whole genome shotgun (WGS) entry which is preliminary data.</text>
</comment>
<feature type="chain" id="PRO_5037105893" evidence="9">
    <location>
        <begin position="24"/>
        <end position="329"/>
    </location>
</feature>